<evidence type="ECO:0000256" key="1">
    <source>
        <dbReference type="RuleBase" id="RU362044"/>
    </source>
</evidence>
<dbReference type="EMBL" id="JAPHEG010000001">
    <property type="protein sequence ID" value="MDF2952759.1"/>
    <property type="molecule type" value="Genomic_DNA"/>
</dbReference>
<dbReference type="AlphaFoldDB" id="A0AAE3P4T4"/>
<keyword evidence="1" id="KW-0812">Transmembrane</keyword>
<sequence length="342" mass="37997">MEKLEIKGKISCYELEKKLKASSFKFLDITKLEDINTCLLLVILKELKNKKLTLNNLIATNKQLELIHLLEKYLEYPKETKSISKKPISLNLKHLFYKILAPVEYLGYFLVEAFKNIRQMEFSALLKDLQVSGAGTLLLLGALSFLLGIVMAYQSAFLLRTFGANIFIVELIGIPTFRELAPIITGILLAGRVASGYSANIGLRKVSEELDALEVMGLSWVSLLVLPRVLSLIISAPILMLFSSFFMILGGALISEIYLNIPVLDFFSRLPEAVSSNHVIAGIIKMPFFGLYTALVGCYFGYISEKNPQSLANSVMKSVVYCIAGVIVMDAIFSIIFTKVGL</sequence>
<dbReference type="PANTHER" id="PTHR30188">
    <property type="entry name" value="ABC TRANSPORTER PERMEASE PROTEIN-RELATED"/>
    <property type="match status" value="1"/>
</dbReference>
<evidence type="ECO:0000313" key="3">
    <source>
        <dbReference type="Proteomes" id="UP001144110"/>
    </source>
</evidence>
<accession>A0AAE3P4T4</accession>
<feature type="transmembrane region" description="Helical" evidence="1">
    <location>
        <begin position="131"/>
        <end position="150"/>
    </location>
</feature>
<feature type="transmembrane region" description="Helical" evidence="1">
    <location>
        <begin position="279"/>
        <end position="303"/>
    </location>
</feature>
<dbReference type="PANTHER" id="PTHR30188:SF3">
    <property type="entry name" value="ABC TRANSPORTER PERMEASE"/>
    <property type="match status" value="1"/>
</dbReference>
<feature type="transmembrane region" description="Helical" evidence="1">
    <location>
        <begin position="315"/>
        <end position="337"/>
    </location>
</feature>
<comment type="similarity">
    <text evidence="1">Belongs to the MlaE permease family.</text>
</comment>
<protein>
    <submittedName>
        <fullName evidence="2">Permease subunit MlaE of the ABC-type intermembrane phospholipid transporter Mla</fullName>
    </submittedName>
</protein>
<organism evidence="2 3">
    <name type="scientific">Candidatus Thermodesulfobacterium syntrophicum</name>
    <dbReference type="NCBI Taxonomy" id="3060442"/>
    <lineage>
        <taxon>Bacteria</taxon>
        <taxon>Pseudomonadati</taxon>
        <taxon>Thermodesulfobacteriota</taxon>
        <taxon>Thermodesulfobacteria</taxon>
        <taxon>Thermodesulfobacteriales</taxon>
        <taxon>Thermodesulfobacteriaceae</taxon>
        <taxon>Thermodesulfobacterium</taxon>
    </lineage>
</organism>
<proteinExistence type="inferred from homology"/>
<feature type="transmembrane region" description="Helical" evidence="1">
    <location>
        <begin position="95"/>
        <end position="111"/>
    </location>
</feature>
<dbReference type="GO" id="GO:0005548">
    <property type="term" value="F:phospholipid transporter activity"/>
    <property type="evidence" value="ECO:0007669"/>
    <property type="project" value="TreeGrafter"/>
</dbReference>
<dbReference type="InterPro" id="IPR030802">
    <property type="entry name" value="Permease_MalE"/>
</dbReference>
<dbReference type="GO" id="GO:0043190">
    <property type="term" value="C:ATP-binding cassette (ABC) transporter complex"/>
    <property type="evidence" value="ECO:0007669"/>
    <property type="project" value="InterPro"/>
</dbReference>
<dbReference type="Proteomes" id="UP001144110">
    <property type="component" value="Unassembled WGS sequence"/>
</dbReference>
<dbReference type="Pfam" id="PF02405">
    <property type="entry name" value="MlaE"/>
    <property type="match status" value="1"/>
</dbReference>
<dbReference type="InterPro" id="IPR003453">
    <property type="entry name" value="ABC_MlaE_roteobac"/>
</dbReference>
<comment type="caution">
    <text evidence="2">The sequence shown here is derived from an EMBL/GenBank/DDBJ whole genome shotgun (WGS) entry which is preliminary data.</text>
</comment>
<keyword evidence="1" id="KW-0472">Membrane</keyword>
<name>A0AAE3P4T4_9BACT</name>
<keyword evidence="1" id="KW-1133">Transmembrane helix</keyword>
<gene>
    <name evidence="2" type="ORF">OD816_000004</name>
</gene>
<reference evidence="2" key="1">
    <citation type="submission" date="2022-11" db="EMBL/GenBank/DDBJ databases">
        <title>Candidatus Alkanophaga archaea from heated hydrothermal vent sediment oxidize petroleum alkanes.</title>
        <authorList>
            <person name="Zehnle H."/>
            <person name="Laso-Perez R."/>
            <person name="Lipp J."/>
            <person name="Teske A."/>
            <person name="Wegener G."/>
        </authorList>
    </citation>
    <scope>NUCLEOTIDE SEQUENCE</scope>
    <source>
        <strain evidence="2">MCA70</strain>
    </source>
</reference>
<feature type="transmembrane region" description="Helical" evidence="1">
    <location>
        <begin position="245"/>
        <end position="267"/>
    </location>
</feature>
<dbReference type="NCBIfam" id="TIGR00056">
    <property type="entry name" value="MlaE family lipid ABC transporter permease subunit"/>
    <property type="match status" value="1"/>
</dbReference>
<evidence type="ECO:0000313" key="2">
    <source>
        <dbReference type="EMBL" id="MDF2952759.1"/>
    </source>
</evidence>